<keyword evidence="8" id="KW-1185">Reference proteome</keyword>
<keyword evidence="4" id="KW-0333">Golgi apparatus</keyword>
<dbReference type="Proteomes" id="UP001633002">
    <property type="component" value="Unassembled WGS sequence"/>
</dbReference>
<feature type="domain" description="Exostosin GT47" evidence="6">
    <location>
        <begin position="232"/>
        <end position="578"/>
    </location>
</feature>
<dbReference type="EMBL" id="JBJQOH010000006">
    <property type="protein sequence ID" value="KAL3685291.1"/>
    <property type="molecule type" value="Genomic_DNA"/>
</dbReference>
<evidence type="ECO:0000256" key="2">
    <source>
        <dbReference type="ARBA" id="ARBA00010271"/>
    </source>
</evidence>
<evidence type="ECO:0000256" key="4">
    <source>
        <dbReference type="ARBA" id="ARBA00023034"/>
    </source>
</evidence>
<evidence type="ECO:0000313" key="7">
    <source>
        <dbReference type="EMBL" id="KAL3685291.1"/>
    </source>
</evidence>
<proteinExistence type="inferred from homology"/>
<keyword evidence="5" id="KW-1133">Transmembrane helix</keyword>
<comment type="caution">
    <text evidence="7">The sequence shown here is derived from an EMBL/GenBank/DDBJ whole genome shotgun (WGS) entry which is preliminary data.</text>
</comment>
<reference evidence="7 8" key="1">
    <citation type="submission" date="2024-09" db="EMBL/GenBank/DDBJ databases">
        <title>Chromosome-scale assembly of Riccia sorocarpa.</title>
        <authorList>
            <person name="Paukszto L."/>
        </authorList>
    </citation>
    <scope>NUCLEOTIDE SEQUENCE [LARGE SCALE GENOMIC DNA]</scope>
    <source>
        <strain evidence="7">LP-2024</strain>
        <tissue evidence="7">Aerial parts of the thallus</tissue>
    </source>
</reference>
<dbReference type="InterPro" id="IPR004263">
    <property type="entry name" value="Exostosin"/>
</dbReference>
<dbReference type="PANTHER" id="PTHR11062:SF58">
    <property type="entry name" value="XYLOGLUCAN GALACTOSYLTRANSFERASE GT19-RELATED"/>
    <property type="match status" value="1"/>
</dbReference>
<keyword evidence="5" id="KW-0812">Transmembrane</keyword>
<evidence type="ECO:0000256" key="5">
    <source>
        <dbReference type="SAM" id="Phobius"/>
    </source>
</evidence>
<keyword evidence="3" id="KW-0735">Signal-anchor</keyword>
<dbReference type="Pfam" id="PF03016">
    <property type="entry name" value="Exostosin_GT47"/>
    <property type="match status" value="1"/>
</dbReference>
<accession>A0ABD3H3E6</accession>
<protein>
    <recommendedName>
        <fullName evidence="6">Exostosin GT47 domain-containing protein</fullName>
    </recommendedName>
</protein>
<evidence type="ECO:0000256" key="1">
    <source>
        <dbReference type="ARBA" id="ARBA00004323"/>
    </source>
</evidence>
<gene>
    <name evidence="7" type="ORF">R1sor_003313</name>
</gene>
<evidence type="ECO:0000256" key="3">
    <source>
        <dbReference type="ARBA" id="ARBA00022968"/>
    </source>
</evidence>
<dbReference type="AlphaFoldDB" id="A0ABD3H3E6"/>
<name>A0ABD3H3E6_9MARC</name>
<dbReference type="GO" id="GO:0000139">
    <property type="term" value="C:Golgi membrane"/>
    <property type="evidence" value="ECO:0007669"/>
    <property type="project" value="UniProtKB-SubCell"/>
</dbReference>
<comment type="similarity">
    <text evidence="2">Belongs to the glycosyltransferase 47 family.</text>
</comment>
<dbReference type="InterPro" id="IPR040911">
    <property type="entry name" value="Exostosin_GT47"/>
</dbReference>
<dbReference type="PANTHER" id="PTHR11062">
    <property type="entry name" value="EXOSTOSIN HEPARAN SULFATE GLYCOSYLTRANSFERASE -RELATED"/>
    <property type="match status" value="1"/>
</dbReference>
<evidence type="ECO:0000259" key="6">
    <source>
        <dbReference type="Pfam" id="PF03016"/>
    </source>
</evidence>
<keyword evidence="5" id="KW-0472">Membrane</keyword>
<sequence>MIGKALSLTVSARKTRSALRMDGDLMKKLHYHVSYKQRTVVERLEEGIQKFGIGSCRPVDSQPAIRGFDSRLPNDSMCELLGGEPKSIWERGCSKVYAFPEWLLSNAVSGKWRLRIAWFFRRTAQRTVGTRGECDTCRFQHSEDSESEAVIKRFRLVIRRGYRMASPKLYHSYLWLALLAIAFVILLCTGFDSMDNGILTLESFKPAAMMVNYAINSREVEETHDRLADHVCNGKRIYMYELPSRFNVDFYLNKTMCREGLMAWLDLCGRFEHGGYGLRYLNESQYEGQWDQDWYDTDSYMLEVIFHNRLQTYPCRTMDPHEADAFFIPYYPGIDALLLLYEKPDLHDTWDKRMAFGSELVNWMEDNAHEFWHKYQGRDHFMLLGRTCWDFRMLPHWGTGWVYQPYISNVTQLLMEREPTTENELGIPYPTSFHPSSQERLWSWILEVQRSEREYLMTYVGAPRPWLDWSVRGILGNQCKQAGNQTCQQVDCSVITCSHNPIAIYKAFIMSDFCLQPRGDSSTRRSTFDCLISGAIPVFFHPDSAYTQYNWHLPEDPSTYSIYISEDDLKAGVTIAKVLKGYSPDRIRQMRKTIVSLIPQLIYNNYSNDIRGTAKDAFELSIEKVVERITDYKKSMRLSG</sequence>
<feature type="transmembrane region" description="Helical" evidence="5">
    <location>
        <begin position="169"/>
        <end position="187"/>
    </location>
</feature>
<organism evidence="7 8">
    <name type="scientific">Riccia sorocarpa</name>
    <dbReference type="NCBI Taxonomy" id="122646"/>
    <lineage>
        <taxon>Eukaryota</taxon>
        <taxon>Viridiplantae</taxon>
        <taxon>Streptophyta</taxon>
        <taxon>Embryophyta</taxon>
        <taxon>Marchantiophyta</taxon>
        <taxon>Marchantiopsida</taxon>
        <taxon>Marchantiidae</taxon>
        <taxon>Marchantiales</taxon>
        <taxon>Ricciaceae</taxon>
        <taxon>Riccia</taxon>
    </lineage>
</organism>
<comment type="subcellular location">
    <subcellularLocation>
        <location evidence="1">Golgi apparatus membrane</location>
        <topology evidence="1">Single-pass type II membrane protein</topology>
    </subcellularLocation>
</comment>
<evidence type="ECO:0000313" key="8">
    <source>
        <dbReference type="Proteomes" id="UP001633002"/>
    </source>
</evidence>